<feature type="transmembrane region" description="Helical" evidence="2">
    <location>
        <begin position="23"/>
        <end position="44"/>
    </location>
</feature>
<feature type="region of interest" description="Disordered" evidence="1">
    <location>
        <begin position="56"/>
        <end position="76"/>
    </location>
</feature>
<evidence type="ECO:0000256" key="2">
    <source>
        <dbReference type="SAM" id="Phobius"/>
    </source>
</evidence>
<organism evidence="3 4">
    <name type="scientific">Rhizomicrobium electricum</name>
    <dbReference type="NCBI Taxonomy" id="480070"/>
    <lineage>
        <taxon>Bacteria</taxon>
        <taxon>Pseudomonadati</taxon>
        <taxon>Pseudomonadota</taxon>
        <taxon>Alphaproteobacteria</taxon>
        <taxon>Micropepsales</taxon>
        <taxon>Micropepsaceae</taxon>
        <taxon>Rhizomicrobium</taxon>
    </lineage>
</organism>
<evidence type="ECO:0000313" key="3">
    <source>
        <dbReference type="EMBL" id="GAA0581233.1"/>
    </source>
</evidence>
<protein>
    <recommendedName>
        <fullName evidence="5">Cbb3-type cytochrome c oxidase subunit 3</fullName>
    </recommendedName>
</protein>
<accession>A0ABP3Q835</accession>
<evidence type="ECO:0008006" key="5">
    <source>
        <dbReference type="Google" id="ProtNLM"/>
    </source>
</evidence>
<name>A0ABP3Q835_9PROT</name>
<keyword evidence="2" id="KW-0812">Transmembrane</keyword>
<dbReference type="EMBL" id="BAAADD010000009">
    <property type="protein sequence ID" value="GAA0581233.1"/>
    <property type="molecule type" value="Genomic_DNA"/>
</dbReference>
<evidence type="ECO:0000256" key="1">
    <source>
        <dbReference type="SAM" id="MobiDB-lite"/>
    </source>
</evidence>
<dbReference type="RefSeq" id="WP_166935001.1">
    <property type="nucleotide sequence ID" value="NZ_BAAADD010000009.1"/>
</dbReference>
<keyword evidence="4" id="KW-1185">Reference proteome</keyword>
<keyword evidence="2" id="KW-0472">Membrane</keyword>
<proteinExistence type="predicted"/>
<comment type="caution">
    <text evidence="3">The sequence shown here is derived from an EMBL/GenBank/DDBJ whole genome shotgun (WGS) entry which is preliminary data.</text>
</comment>
<evidence type="ECO:0000313" key="4">
    <source>
        <dbReference type="Proteomes" id="UP001499951"/>
    </source>
</evidence>
<gene>
    <name evidence="3" type="ORF">GCM10008942_32600</name>
</gene>
<reference evidence="4" key="1">
    <citation type="journal article" date="2019" name="Int. J. Syst. Evol. Microbiol.">
        <title>The Global Catalogue of Microorganisms (GCM) 10K type strain sequencing project: providing services to taxonomists for standard genome sequencing and annotation.</title>
        <authorList>
            <consortium name="The Broad Institute Genomics Platform"/>
            <consortium name="The Broad Institute Genome Sequencing Center for Infectious Disease"/>
            <person name="Wu L."/>
            <person name="Ma J."/>
        </authorList>
    </citation>
    <scope>NUCLEOTIDE SEQUENCE [LARGE SCALE GENOMIC DNA]</scope>
    <source>
        <strain evidence="4">JCM 15089</strain>
    </source>
</reference>
<sequence>MSMTHPDDDKDDPKWVWPHPADLGTVAIAAVFLAGMIGTVIWLFSSPEPVRELFGNKPAATQTDNGEVTIDLQQKK</sequence>
<dbReference type="Proteomes" id="UP001499951">
    <property type="component" value="Unassembled WGS sequence"/>
</dbReference>
<keyword evidence="2" id="KW-1133">Transmembrane helix</keyword>